<gene>
    <name evidence="4" type="ORF">MU1_18500</name>
</gene>
<evidence type="ECO:0000313" key="4">
    <source>
        <dbReference type="EMBL" id="GLX67505.1"/>
    </source>
</evidence>
<feature type="compositionally biased region" description="Low complexity" evidence="2">
    <location>
        <begin position="32"/>
        <end position="53"/>
    </location>
</feature>
<dbReference type="Gene3D" id="3.40.190.10">
    <property type="entry name" value="Periplasmic binding protein-like II"/>
    <property type="match status" value="3"/>
</dbReference>
<dbReference type="PROSITE" id="PS51257">
    <property type="entry name" value="PROKAR_LIPOPROTEIN"/>
    <property type="match status" value="1"/>
</dbReference>
<dbReference type="InterPro" id="IPR050490">
    <property type="entry name" value="Bact_solute-bd_prot1"/>
</dbReference>
<feature type="chain" id="PRO_5046031117" description="ABC transporter substrate-binding protein" evidence="3">
    <location>
        <begin position="23"/>
        <end position="597"/>
    </location>
</feature>
<evidence type="ECO:0000256" key="3">
    <source>
        <dbReference type="SAM" id="SignalP"/>
    </source>
</evidence>
<comment type="caution">
    <text evidence="4">The sequence shown here is derived from an EMBL/GenBank/DDBJ whole genome shotgun (WGS) entry which is preliminary data.</text>
</comment>
<evidence type="ECO:0000256" key="2">
    <source>
        <dbReference type="SAM" id="MobiDB-lite"/>
    </source>
</evidence>
<proteinExistence type="predicted"/>
<feature type="signal peptide" evidence="3">
    <location>
        <begin position="1"/>
        <end position="22"/>
    </location>
</feature>
<protein>
    <recommendedName>
        <fullName evidence="6">ABC transporter substrate-binding protein</fullName>
    </recommendedName>
</protein>
<reference evidence="4 5" key="1">
    <citation type="submission" date="2023-03" db="EMBL/GenBank/DDBJ databases">
        <title>Draft genome sequence of the bacteria which degrade cell wall of Tricholomamatutake.</title>
        <authorList>
            <person name="Konishi Y."/>
            <person name="Fukuta Y."/>
            <person name="Shirasaka N."/>
        </authorList>
    </citation>
    <scope>NUCLEOTIDE SEQUENCE [LARGE SCALE GENOMIC DNA]</scope>
    <source>
        <strain evidence="5">mu1</strain>
    </source>
</reference>
<sequence length="597" mass="66979">MVKTKRISSMITVSLLLTSLMAACGNNNNANESSNANASASADANTDSASNATPEASKEPEKPLEYSFLDLYRSAKPVGIDNPNDVVTPWVEKKFNIKLKEYTTGGDRTATDVLNMMVAAGNLPDVVIVPHPFKAQFYETGQFADLSEYKDLLVNMNQYTSDLGWNNLSLDGKLVGLPNTAEPDMTKPDLASQVNSDIFYQPLNNWVPVVREDILKQLGYTFKPLSQLQGELDANPRQIALDDATLEPAINTFEDFEKLLYQIKDLHLKVDGKELIPLEMPDWGAYHFSVLFSPTGGWYYDKAADKVTGYLDNPGMKEYYQTLAKWMKDGILDKNWLINKPEQAQEKIASGRVAVTMWAPDMTAARNALKAKNPEAEMHPINWPAPKYAEKSYVDAASPAGWPIFMINKNVKDIPRLLKYFDWFYSEEGKDITAWGPEEAGLWEMKDGKKVFKDEKLWEAIRDTKKTEDGKNQEYYGILGTSESSITAPAPGYNNKTPYYSYPIKLDAYDRLHIYLSNPKISYDGSVLPAMTGASSETNGYYWSTARQKVAQILSAKSDAAFDKQWDEVVNDFKQKSNYDAAVQEMKKAFDNVLSGK</sequence>
<keyword evidence="5" id="KW-1185">Reference proteome</keyword>
<keyword evidence="1 3" id="KW-0732">Signal</keyword>
<evidence type="ECO:0000313" key="5">
    <source>
        <dbReference type="Proteomes" id="UP001157114"/>
    </source>
</evidence>
<dbReference type="Proteomes" id="UP001157114">
    <property type="component" value="Unassembled WGS sequence"/>
</dbReference>
<evidence type="ECO:0000256" key="1">
    <source>
        <dbReference type="ARBA" id="ARBA00022729"/>
    </source>
</evidence>
<accession>A0ABQ6GB91</accession>
<dbReference type="PANTHER" id="PTHR43649">
    <property type="entry name" value="ARABINOSE-BINDING PROTEIN-RELATED"/>
    <property type="match status" value="1"/>
</dbReference>
<dbReference type="EMBL" id="BSSQ01000007">
    <property type="protein sequence ID" value="GLX67505.1"/>
    <property type="molecule type" value="Genomic_DNA"/>
</dbReference>
<name>A0ABQ6GB91_9BACL</name>
<feature type="region of interest" description="Disordered" evidence="2">
    <location>
        <begin position="32"/>
        <end position="61"/>
    </location>
</feature>
<evidence type="ECO:0008006" key="6">
    <source>
        <dbReference type="Google" id="ProtNLM"/>
    </source>
</evidence>
<organism evidence="4 5">
    <name type="scientific">Paenibacillus glycanilyticus</name>
    <dbReference type="NCBI Taxonomy" id="126569"/>
    <lineage>
        <taxon>Bacteria</taxon>
        <taxon>Bacillati</taxon>
        <taxon>Bacillota</taxon>
        <taxon>Bacilli</taxon>
        <taxon>Bacillales</taxon>
        <taxon>Paenibacillaceae</taxon>
        <taxon>Paenibacillus</taxon>
    </lineage>
</organism>
<dbReference type="RefSeq" id="WP_284238258.1">
    <property type="nucleotide sequence ID" value="NZ_BSSQ01000007.1"/>
</dbReference>
<dbReference type="SUPFAM" id="SSF53850">
    <property type="entry name" value="Periplasmic binding protein-like II"/>
    <property type="match status" value="1"/>
</dbReference>
<dbReference type="PANTHER" id="PTHR43649:SF33">
    <property type="entry name" value="POLYGALACTURONAN_RHAMNOGALACTURONAN-BINDING PROTEIN YTCQ"/>
    <property type="match status" value="1"/>
</dbReference>